<dbReference type="Pfam" id="PF02096">
    <property type="entry name" value="60KD_IMP"/>
    <property type="match status" value="1"/>
</dbReference>
<feature type="compositionally biased region" description="Basic residues" evidence="10">
    <location>
        <begin position="268"/>
        <end position="283"/>
    </location>
</feature>
<dbReference type="PANTHER" id="PTHR12428:SF65">
    <property type="entry name" value="CYTOCHROME C OXIDASE ASSEMBLY PROTEIN COX18, MITOCHONDRIAL"/>
    <property type="match status" value="1"/>
</dbReference>
<feature type="transmembrane region" description="Helical" evidence="11">
    <location>
        <begin position="170"/>
        <end position="188"/>
    </location>
</feature>
<dbReference type="InterPro" id="IPR028055">
    <property type="entry name" value="YidC/Oxa/ALB_C"/>
</dbReference>
<dbReference type="PRINTS" id="PR01900">
    <property type="entry name" value="YIDCPROTEIN"/>
</dbReference>
<feature type="compositionally biased region" description="Basic and acidic residues" evidence="10">
    <location>
        <begin position="287"/>
        <end position="300"/>
    </location>
</feature>
<dbReference type="NCBIfam" id="TIGR03592">
    <property type="entry name" value="yidC_oxa1_cterm"/>
    <property type="match status" value="1"/>
</dbReference>
<evidence type="ECO:0000256" key="11">
    <source>
        <dbReference type="SAM" id="Phobius"/>
    </source>
</evidence>
<keyword evidence="7 11" id="KW-0472">Membrane</keyword>
<gene>
    <name evidence="13" type="primary">yidC</name>
    <name evidence="13" type="ORF">FRC53_00405</name>
</gene>
<sequence>MHFLYQGFGWVLYQIFRLVGDYGYAVILFTVIVKTIILPLNIKQTNSMKEMQAITPEVQKLQKKYKNNPEKLNMETMKLYKLYKVNPMSGCLPLLIQLPIIWGLFGALQNPQKYVFTSGNLSALHQSFYWIPNLGKPDPYYILPIVVVVVTFLTQKFTTDYSNADPTTATSQKVMMIIMPLMIGWFALKMPAGVSLYWVTQSVYTFIQQFIVMRRPVKLVPIEEAERRVKEQEEKDKREKRDKLKASAEIRQQAMNAQFGRSTQKSSKMNRPKTKPASKRRVVTKIPHSDERTKKPDKLN</sequence>
<evidence type="ECO:0000256" key="5">
    <source>
        <dbReference type="ARBA" id="ARBA00022927"/>
    </source>
</evidence>
<dbReference type="GO" id="GO:0005886">
    <property type="term" value="C:plasma membrane"/>
    <property type="evidence" value="ECO:0007669"/>
    <property type="project" value="UniProtKB-SubCell"/>
</dbReference>
<evidence type="ECO:0000256" key="9">
    <source>
        <dbReference type="RuleBase" id="RU003945"/>
    </source>
</evidence>
<keyword evidence="4 9" id="KW-0812">Transmembrane</keyword>
<keyword evidence="3" id="KW-1003">Cell membrane</keyword>
<feature type="domain" description="Membrane insertase YidC/Oxa/ALB C-terminal" evidence="12">
    <location>
        <begin position="22"/>
        <end position="214"/>
    </location>
</feature>
<comment type="similarity">
    <text evidence="9">Belongs to the OXA1/ALB3/YidC family.</text>
</comment>
<feature type="compositionally biased region" description="Polar residues" evidence="10">
    <location>
        <begin position="253"/>
        <end position="267"/>
    </location>
</feature>
<comment type="subcellular location">
    <subcellularLocation>
        <location evidence="1">Cell membrane</location>
        <topology evidence="1">Multi-pass membrane protein</topology>
    </subcellularLocation>
    <subcellularLocation>
        <location evidence="9">Membrane</location>
        <topology evidence="9">Multi-pass membrane protein</topology>
    </subcellularLocation>
</comment>
<evidence type="ECO:0000256" key="1">
    <source>
        <dbReference type="ARBA" id="ARBA00004651"/>
    </source>
</evidence>
<evidence type="ECO:0000256" key="4">
    <source>
        <dbReference type="ARBA" id="ARBA00022692"/>
    </source>
</evidence>
<keyword evidence="2" id="KW-0813">Transport</keyword>
<name>A0A6L5GNU0_9FIRM</name>
<organism evidence="13 14">
    <name type="scientific">Candidatus Pseudoramibacter fermentans</name>
    <dbReference type="NCBI Taxonomy" id="2594427"/>
    <lineage>
        <taxon>Bacteria</taxon>
        <taxon>Bacillati</taxon>
        <taxon>Bacillota</taxon>
        <taxon>Clostridia</taxon>
        <taxon>Eubacteriales</taxon>
        <taxon>Eubacteriaceae</taxon>
        <taxon>Pseudoramibacter</taxon>
    </lineage>
</organism>
<evidence type="ECO:0000256" key="7">
    <source>
        <dbReference type="ARBA" id="ARBA00023136"/>
    </source>
</evidence>
<protein>
    <submittedName>
        <fullName evidence="13">Membrane protein insertase YidC</fullName>
    </submittedName>
</protein>
<evidence type="ECO:0000256" key="10">
    <source>
        <dbReference type="SAM" id="MobiDB-lite"/>
    </source>
</evidence>
<dbReference type="CDD" id="cd20070">
    <property type="entry name" value="5TM_YidC_Alb3"/>
    <property type="match status" value="1"/>
</dbReference>
<dbReference type="InterPro" id="IPR001708">
    <property type="entry name" value="YidC/ALB3/OXA1/COX18"/>
</dbReference>
<evidence type="ECO:0000313" key="14">
    <source>
        <dbReference type="Proteomes" id="UP000473648"/>
    </source>
</evidence>
<evidence type="ECO:0000256" key="3">
    <source>
        <dbReference type="ARBA" id="ARBA00022475"/>
    </source>
</evidence>
<keyword evidence="5" id="KW-0653">Protein transport</keyword>
<keyword evidence="14" id="KW-1185">Reference proteome</keyword>
<reference evidence="13" key="1">
    <citation type="journal article" date="2020" name="Appl. Environ. Microbiol.">
        <title>Medium-Chain Fatty Acid Synthesis by 'Candidatus Weimeria bifida' gen. nov., sp. nov., and 'Candidatus Pseudoramibacter fermentans' sp. nov.</title>
        <authorList>
            <person name="Scarborough M.J."/>
            <person name="Myers K.S."/>
            <person name="Donohue T.J."/>
            <person name="Noguera D.R."/>
        </authorList>
    </citation>
    <scope>NUCLEOTIDE SEQUENCE</scope>
    <source>
        <strain evidence="13">EUB1.1</strain>
    </source>
</reference>
<dbReference type="EMBL" id="VOGB01000003">
    <property type="protein sequence ID" value="MQM71905.1"/>
    <property type="molecule type" value="Genomic_DNA"/>
</dbReference>
<dbReference type="GO" id="GO:0032977">
    <property type="term" value="F:membrane insertase activity"/>
    <property type="evidence" value="ECO:0007669"/>
    <property type="project" value="InterPro"/>
</dbReference>
<dbReference type="GO" id="GO:0051205">
    <property type="term" value="P:protein insertion into membrane"/>
    <property type="evidence" value="ECO:0007669"/>
    <property type="project" value="TreeGrafter"/>
</dbReference>
<dbReference type="InterPro" id="IPR047196">
    <property type="entry name" value="YidC_ALB_C"/>
</dbReference>
<feature type="transmembrane region" description="Helical" evidence="11">
    <location>
        <begin position="87"/>
        <end position="108"/>
    </location>
</feature>
<evidence type="ECO:0000313" key="13">
    <source>
        <dbReference type="EMBL" id="MQM71905.1"/>
    </source>
</evidence>
<evidence type="ECO:0000256" key="8">
    <source>
        <dbReference type="ARBA" id="ARBA00023186"/>
    </source>
</evidence>
<dbReference type="PANTHER" id="PTHR12428">
    <property type="entry name" value="OXA1"/>
    <property type="match status" value="1"/>
</dbReference>
<feature type="transmembrane region" description="Helical" evidence="11">
    <location>
        <begin position="22"/>
        <end position="42"/>
    </location>
</feature>
<evidence type="ECO:0000256" key="6">
    <source>
        <dbReference type="ARBA" id="ARBA00022989"/>
    </source>
</evidence>
<comment type="caution">
    <text evidence="13">The sequence shown here is derived from an EMBL/GenBank/DDBJ whole genome shotgun (WGS) entry which is preliminary data.</text>
</comment>
<evidence type="ECO:0000256" key="2">
    <source>
        <dbReference type="ARBA" id="ARBA00022448"/>
    </source>
</evidence>
<dbReference type="Proteomes" id="UP000473648">
    <property type="component" value="Unassembled WGS sequence"/>
</dbReference>
<feature type="compositionally biased region" description="Basic and acidic residues" evidence="10">
    <location>
        <begin position="227"/>
        <end position="248"/>
    </location>
</feature>
<accession>A0A6L5GNU0</accession>
<dbReference type="GO" id="GO:0015031">
    <property type="term" value="P:protein transport"/>
    <property type="evidence" value="ECO:0007669"/>
    <property type="project" value="UniProtKB-KW"/>
</dbReference>
<feature type="region of interest" description="Disordered" evidence="10">
    <location>
        <begin position="227"/>
        <end position="300"/>
    </location>
</feature>
<keyword evidence="8" id="KW-0143">Chaperone</keyword>
<proteinExistence type="inferred from homology"/>
<evidence type="ECO:0000259" key="12">
    <source>
        <dbReference type="Pfam" id="PF02096"/>
    </source>
</evidence>
<dbReference type="AlphaFoldDB" id="A0A6L5GNU0"/>
<keyword evidence="6 11" id="KW-1133">Transmembrane helix</keyword>